<gene>
    <name evidence="2" type="ORF">E3202_01125</name>
</gene>
<reference evidence="2 3" key="1">
    <citation type="submission" date="2019-03" db="EMBL/GenBank/DDBJ databases">
        <title>The complete genome sequence of Neokomagataea sp. Jb2 NBRC113641.</title>
        <authorList>
            <person name="Chua K.-O."/>
            <person name="Chan K.-G."/>
            <person name="See-Too W.-S."/>
        </authorList>
    </citation>
    <scope>NUCLEOTIDE SEQUENCE [LARGE SCALE GENOMIC DNA]</scope>
    <source>
        <strain evidence="2 3">Jb2</strain>
    </source>
</reference>
<dbReference type="EMBL" id="SORZ01000001">
    <property type="protein sequence ID" value="TPW35606.1"/>
    <property type="molecule type" value="Genomic_DNA"/>
</dbReference>
<organism evidence="2 3">
    <name type="scientific">Oecophyllibacter saccharovorans</name>
    <dbReference type="NCBI Taxonomy" id="2558360"/>
    <lineage>
        <taxon>Bacteria</taxon>
        <taxon>Pseudomonadati</taxon>
        <taxon>Pseudomonadota</taxon>
        <taxon>Alphaproteobacteria</taxon>
        <taxon>Acetobacterales</taxon>
        <taxon>Acetobacteraceae</taxon>
        <taxon>Oecophyllibacter</taxon>
    </lineage>
</organism>
<accession>A0A506UQK4</accession>
<protein>
    <submittedName>
        <fullName evidence="2">Uncharacterized protein</fullName>
    </submittedName>
</protein>
<evidence type="ECO:0000313" key="2">
    <source>
        <dbReference type="EMBL" id="TPW35606.1"/>
    </source>
</evidence>
<evidence type="ECO:0000256" key="1">
    <source>
        <dbReference type="SAM" id="Phobius"/>
    </source>
</evidence>
<dbReference type="Proteomes" id="UP000315037">
    <property type="component" value="Unassembled WGS sequence"/>
</dbReference>
<keyword evidence="3" id="KW-1185">Reference proteome</keyword>
<keyword evidence="1" id="KW-0812">Transmembrane</keyword>
<comment type="caution">
    <text evidence="2">The sequence shown here is derived from an EMBL/GenBank/DDBJ whole genome shotgun (WGS) entry which is preliminary data.</text>
</comment>
<sequence length="232" mass="25017">MNKKRDISAGGPGEGWLMVEEEGRIMWKPNFRAVGTLALGSALMGGVLLASSAWAQLAVPINPTRVDPAWIDSVTHTKLLEYGGNWYCALSQEGRYGCDSMQKAPGLSLFLGKDHTLSVGVLFAFGPGTPHDTQVVSLSFPSGYTLGFHDSPFHVLSSSEIGPFVKALTSNKVVIIHTADGHDWPISLLGIDKAVEATRFYVREHNIPVPSEFMASAHLKPGDRKVSVSVSQ</sequence>
<evidence type="ECO:0000313" key="3">
    <source>
        <dbReference type="Proteomes" id="UP000315037"/>
    </source>
</evidence>
<keyword evidence="1" id="KW-0472">Membrane</keyword>
<name>A0A506UQK4_9PROT</name>
<proteinExistence type="predicted"/>
<dbReference type="RefSeq" id="WP_165600096.1">
    <property type="nucleotide sequence ID" value="NZ_SORZ01000001.1"/>
</dbReference>
<feature type="transmembrane region" description="Helical" evidence="1">
    <location>
        <begin position="34"/>
        <end position="55"/>
    </location>
</feature>
<dbReference type="AlphaFoldDB" id="A0A506UQK4"/>
<keyword evidence="1" id="KW-1133">Transmembrane helix</keyword>